<gene>
    <name evidence="2" type="ORF">ETD86_37015</name>
</gene>
<evidence type="ECO:0000313" key="2">
    <source>
        <dbReference type="EMBL" id="TMR11049.1"/>
    </source>
</evidence>
<accession>A0A5S4F4Y2</accession>
<dbReference type="RefSeq" id="WP_138671298.1">
    <property type="nucleotide sequence ID" value="NZ_VCKY01000168.1"/>
</dbReference>
<protein>
    <submittedName>
        <fullName evidence="2">Uncharacterized protein</fullName>
    </submittedName>
</protein>
<feature type="region of interest" description="Disordered" evidence="1">
    <location>
        <begin position="95"/>
        <end position="124"/>
    </location>
</feature>
<dbReference type="EMBL" id="VCKY01000168">
    <property type="protein sequence ID" value="TMR11049.1"/>
    <property type="molecule type" value="Genomic_DNA"/>
</dbReference>
<organism evidence="2 3">
    <name type="scientific">Nonomuraea turkmeniaca</name>
    <dbReference type="NCBI Taxonomy" id="103838"/>
    <lineage>
        <taxon>Bacteria</taxon>
        <taxon>Bacillati</taxon>
        <taxon>Actinomycetota</taxon>
        <taxon>Actinomycetes</taxon>
        <taxon>Streptosporangiales</taxon>
        <taxon>Streptosporangiaceae</taxon>
        <taxon>Nonomuraea</taxon>
    </lineage>
</organism>
<dbReference type="OrthoDB" id="9992810at2"/>
<dbReference type="AlphaFoldDB" id="A0A5S4F4Y2"/>
<keyword evidence="3" id="KW-1185">Reference proteome</keyword>
<reference evidence="2 3" key="1">
    <citation type="submission" date="2019-05" db="EMBL/GenBank/DDBJ databases">
        <title>Draft genome sequence of Nonomuraea turkmeniaca DSM 43926.</title>
        <authorList>
            <person name="Saricaoglu S."/>
            <person name="Isik K."/>
        </authorList>
    </citation>
    <scope>NUCLEOTIDE SEQUENCE [LARGE SCALE GENOMIC DNA]</scope>
    <source>
        <strain evidence="2 3">DSM 43926</strain>
    </source>
</reference>
<evidence type="ECO:0000256" key="1">
    <source>
        <dbReference type="SAM" id="MobiDB-lite"/>
    </source>
</evidence>
<comment type="caution">
    <text evidence="2">The sequence shown here is derived from an EMBL/GenBank/DDBJ whole genome shotgun (WGS) entry which is preliminary data.</text>
</comment>
<sequence>MSDVLDDLAERMILPAARLVPAVQDLDESETQAILSSLSLLELRALAVVLASLVPADDPAMELFTTWMHQSKPVPPRPISEGEARANRRRLLEALDADPDPIEEPALLPVPDPTLTPDPKESDV</sequence>
<proteinExistence type="predicted"/>
<dbReference type="Proteomes" id="UP000309128">
    <property type="component" value="Unassembled WGS sequence"/>
</dbReference>
<evidence type="ECO:0000313" key="3">
    <source>
        <dbReference type="Proteomes" id="UP000309128"/>
    </source>
</evidence>
<name>A0A5S4F4Y2_9ACTN</name>